<dbReference type="KEGG" id="tsph:KIH39_00835"/>
<name>A0A8E6ETJ2_9BACT</name>
<dbReference type="Pfam" id="PF07608">
    <property type="entry name" value="DUF1571"/>
    <property type="match status" value="1"/>
</dbReference>
<evidence type="ECO:0000313" key="2">
    <source>
        <dbReference type="Proteomes" id="UP000676194"/>
    </source>
</evidence>
<dbReference type="AlphaFoldDB" id="A0A8E6ETJ2"/>
<gene>
    <name evidence="1" type="ORF">KIH39_00835</name>
</gene>
<dbReference type="RefSeq" id="WP_213497386.1">
    <property type="nucleotide sequence ID" value="NZ_CP074694.1"/>
</dbReference>
<proteinExistence type="predicted"/>
<dbReference type="Proteomes" id="UP000676194">
    <property type="component" value="Chromosome"/>
</dbReference>
<sequence length="270" mass="30295">MKRLLLLLPICLCFAPRNESEALGLPSANGIVALTPDMAGRPSPEQFERLVQTDIVRALAAGLARYRAEVQDYTCVMTKQERLGGKVRPVEIIRCAYREKPYSVLMKWEAGDSKAISSLFVQGENNDELIVLPKLLGFIKKTVSRSPSHPDVKDASRYSVFEFGIAKGQERTYAAWKAAQQAGLLNVEFLGERPIPELENRPCYVIHRMVNPPEEDGMTDLTIYIDKETWLQTGSILTANGNLIGSYFFNDVKTNQKLGKDDFKPEVLKK</sequence>
<keyword evidence="2" id="KW-1185">Reference proteome</keyword>
<evidence type="ECO:0000313" key="1">
    <source>
        <dbReference type="EMBL" id="QVL32494.1"/>
    </source>
</evidence>
<organism evidence="1 2">
    <name type="scientific">Telmatocola sphagniphila</name>
    <dbReference type="NCBI Taxonomy" id="1123043"/>
    <lineage>
        <taxon>Bacteria</taxon>
        <taxon>Pseudomonadati</taxon>
        <taxon>Planctomycetota</taxon>
        <taxon>Planctomycetia</taxon>
        <taxon>Gemmatales</taxon>
        <taxon>Gemmataceae</taxon>
    </lineage>
</organism>
<protein>
    <submittedName>
        <fullName evidence="1">DUF1571 domain-containing protein</fullName>
    </submittedName>
</protein>
<accession>A0A8E6ETJ2</accession>
<dbReference type="Gene3D" id="2.50.20.10">
    <property type="entry name" value="Lipoprotein localisation LolA/LolB/LppX"/>
    <property type="match status" value="1"/>
</dbReference>
<dbReference type="InterPro" id="IPR011465">
    <property type="entry name" value="DUF1571"/>
</dbReference>
<dbReference type="EMBL" id="CP074694">
    <property type="protein sequence ID" value="QVL32494.1"/>
    <property type="molecule type" value="Genomic_DNA"/>
</dbReference>
<reference evidence="1" key="1">
    <citation type="submission" date="2021-05" db="EMBL/GenBank/DDBJ databases">
        <title>Complete genome sequence of the cellulolytic planctomycete Telmatocola sphagniphila SP2T and characterization of the first cellulase from planctomycetes.</title>
        <authorList>
            <person name="Rakitin A.L."/>
            <person name="Beletsky A.V."/>
            <person name="Naumoff D.G."/>
            <person name="Kulichevskaya I.S."/>
            <person name="Mardanov A.V."/>
            <person name="Ravin N.V."/>
            <person name="Dedysh S.N."/>
        </authorList>
    </citation>
    <scope>NUCLEOTIDE SEQUENCE</scope>
    <source>
        <strain evidence="1">SP2T</strain>
    </source>
</reference>